<dbReference type="Pfam" id="PF00535">
    <property type="entry name" value="Glycos_transf_2"/>
    <property type="match status" value="1"/>
</dbReference>
<dbReference type="EMBL" id="CP040442">
    <property type="protein sequence ID" value="QOW10882.1"/>
    <property type="molecule type" value="Genomic_DNA"/>
</dbReference>
<dbReference type="Proteomes" id="UP000594195">
    <property type="component" value="Chromosome"/>
</dbReference>
<dbReference type="KEGG" id="kfa:Q73A0000_11200"/>
<sequence>MTKISIIVLTYNHAVFIRENLEGILMQKVDAQVELIICDDHSTDNTAVVVNDVISLVPENFEVKFFQHDKNIGATPNFYFSMEQVTGDFVAFCEGDDYWTDPEKLQIQLNFLRSNPDYSLCFHTAINISDDPEINETLFSKVEEREYSAIEIYKHWVIHTATVMMRSEVLKSEAKKITLREPDLQYFDTVLFLAASNIGKLHGISRKMSAYRRHEAGLSAGKINFKRDLRHNKLDQIIGKYYGGEIKKLSNWQIFSRSNLNFNILVKENRIFAALKFLPWLLRNRIFIYNWMKK</sequence>
<keyword evidence="2" id="KW-0808">Transferase</keyword>
<evidence type="ECO:0000259" key="1">
    <source>
        <dbReference type="Pfam" id="PF00535"/>
    </source>
</evidence>
<accession>A0A7M2YBS2</accession>
<dbReference type="InterPro" id="IPR029044">
    <property type="entry name" value="Nucleotide-diphossugar_trans"/>
</dbReference>
<proteinExistence type="predicted"/>
<feature type="domain" description="Glycosyltransferase 2-like" evidence="1">
    <location>
        <begin position="5"/>
        <end position="171"/>
    </location>
</feature>
<gene>
    <name evidence="2" type="ORF">Q73A0000_11200</name>
</gene>
<dbReference type="PANTHER" id="PTHR22916">
    <property type="entry name" value="GLYCOSYLTRANSFERASE"/>
    <property type="match status" value="1"/>
</dbReference>
<name>A0A7M2YBS2_9FLAO</name>
<dbReference type="SUPFAM" id="SSF53448">
    <property type="entry name" value="Nucleotide-diphospho-sugar transferases"/>
    <property type="match status" value="1"/>
</dbReference>
<dbReference type="Gene3D" id="3.90.550.10">
    <property type="entry name" value="Spore Coat Polysaccharide Biosynthesis Protein SpsA, Chain A"/>
    <property type="match status" value="1"/>
</dbReference>
<reference evidence="2 3" key="1">
    <citation type="submission" date="2019-05" db="EMBL/GenBank/DDBJ databases">
        <title>Chryseobacterium sp. isolated from King George Island, maritime Antarctica.</title>
        <authorList>
            <person name="Peng X."/>
        </authorList>
    </citation>
    <scope>NUCLEOTIDE SEQUENCE [LARGE SCALE GENOMIC DNA]</scope>
    <source>
        <strain evidence="2 3">7-3A</strain>
    </source>
</reference>
<dbReference type="GO" id="GO:0016758">
    <property type="term" value="F:hexosyltransferase activity"/>
    <property type="evidence" value="ECO:0007669"/>
    <property type="project" value="UniProtKB-ARBA"/>
</dbReference>
<organism evidence="2 3">
    <name type="scientific">Kaistella flava</name>
    <name type="common">ex Peng et al. 2021</name>
    <dbReference type="NCBI Taxonomy" id="2038776"/>
    <lineage>
        <taxon>Bacteria</taxon>
        <taxon>Pseudomonadati</taxon>
        <taxon>Bacteroidota</taxon>
        <taxon>Flavobacteriia</taxon>
        <taxon>Flavobacteriales</taxon>
        <taxon>Weeksellaceae</taxon>
        <taxon>Chryseobacterium group</taxon>
        <taxon>Kaistella</taxon>
    </lineage>
</organism>
<evidence type="ECO:0000313" key="3">
    <source>
        <dbReference type="Proteomes" id="UP000594195"/>
    </source>
</evidence>
<protein>
    <submittedName>
        <fullName evidence="2">Glycosyltransferase</fullName>
    </submittedName>
</protein>
<dbReference type="RefSeq" id="WP_193811047.1">
    <property type="nucleotide sequence ID" value="NZ_CP040442.1"/>
</dbReference>
<dbReference type="PANTHER" id="PTHR22916:SF3">
    <property type="entry name" value="UDP-GLCNAC:BETAGAL BETA-1,3-N-ACETYLGLUCOSAMINYLTRANSFERASE-LIKE PROTEIN 1"/>
    <property type="match status" value="1"/>
</dbReference>
<keyword evidence="3" id="KW-1185">Reference proteome</keyword>
<dbReference type="InterPro" id="IPR001173">
    <property type="entry name" value="Glyco_trans_2-like"/>
</dbReference>
<evidence type="ECO:0000313" key="2">
    <source>
        <dbReference type="EMBL" id="QOW10882.1"/>
    </source>
</evidence>
<dbReference type="AlphaFoldDB" id="A0A7M2YBS2"/>